<reference evidence="2" key="1">
    <citation type="submission" date="2018-05" db="EMBL/GenBank/DDBJ databases">
        <authorList>
            <person name="Cea G.-C."/>
            <person name="William W."/>
        </authorList>
    </citation>
    <scope>NUCLEOTIDE SEQUENCE [LARGE SCALE GENOMIC DNA]</scope>
    <source>
        <strain evidence="2">DB21MT 5</strain>
    </source>
</reference>
<dbReference type="NCBIfam" id="TIGR03353">
    <property type="entry name" value="VI_chp_4"/>
    <property type="match status" value="1"/>
</dbReference>
<dbReference type="PANTHER" id="PTHR35566">
    <property type="entry name" value="BLR3599 PROTEIN"/>
    <property type="match status" value="1"/>
</dbReference>
<sequence>MSDYSKVAWSEGMFLRPQHFQQQDRYHSYVQRRLLQASGSHQWGVVDLCIDDDLLGLGRFALTDFEGIFNDGTHIKMPSQATLPSPLLIPPGTIDCNIVLALAIDKSTGLNIINSDDDGVIARYLNVYKDVIDTSLESLPVESIAMAKLSAELKLANQDLTGYVTVPIARVINVSDAGDIKLDKKFIAPCLSIGSASHLVDYLNEVTGMVGQRAEAIAARLTKGPGQGQASTVADYMMLQLLNRIEPLLMHHIQQRTLHPERLFELFISISGELSTFYGETKRAAKMPVYQHEHLAATFGSSMSLLTQTLSVVVDHTAVALVLTQKKFGIYVAQLADKSVLENSILVLAVKANMAVQDITKNLPGQIKIGPVEMIRDLVNVQLPGISVTALPVAPRQIPYHAGSFYFQLDSSSEYWHKLKNSGGIAIHLSGQFPGLAMELWSIKQ</sequence>
<proteinExistence type="predicted"/>
<dbReference type="AlphaFoldDB" id="A0A330LMQ8"/>
<dbReference type="KEGG" id="mya:MORIYA_0660"/>
<dbReference type="Proteomes" id="UP000250163">
    <property type="component" value="Chromosome MORIYA"/>
</dbReference>
<dbReference type="PANTHER" id="PTHR35566:SF1">
    <property type="entry name" value="TYPE VI SECRETION SYSTEM BASEPLATE COMPONENT TSSK1"/>
    <property type="match status" value="1"/>
</dbReference>
<dbReference type="OrthoDB" id="9775333at2"/>
<dbReference type="RefSeq" id="WP_112712622.1">
    <property type="nucleotide sequence ID" value="NZ_LS483250.1"/>
</dbReference>
<dbReference type="EMBL" id="LS483250">
    <property type="protein sequence ID" value="SQD77138.1"/>
    <property type="molecule type" value="Genomic_DNA"/>
</dbReference>
<organism evidence="1 2">
    <name type="scientific">Moritella yayanosii</name>
    <dbReference type="NCBI Taxonomy" id="69539"/>
    <lineage>
        <taxon>Bacteria</taxon>
        <taxon>Pseudomonadati</taxon>
        <taxon>Pseudomonadota</taxon>
        <taxon>Gammaproteobacteria</taxon>
        <taxon>Alteromonadales</taxon>
        <taxon>Moritellaceae</taxon>
        <taxon>Moritella</taxon>
    </lineage>
</organism>
<protein>
    <submittedName>
        <fullName evidence="1">Putative Type VI secretion protein, VC_A0114</fullName>
    </submittedName>
</protein>
<dbReference type="Pfam" id="PF05936">
    <property type="entry name" value="T6SS_VasE"/>
    <property type="match status" value="1"/>
</dbReference>
<keyword evidence="2" id="KW-1185">Reference proteome</keyword>
<accession>A0A330LMQ8</accession>
<dbReference type="InterPro" id="IPR010263">
    <property type="entry name" value="T6SS_TssK"/>
</dbReference>
<evidence type="ECO:0000313" key="1">
    <source>
        <dbReference type="EMBL" id="SQD77138.1"/>
    </source>
</evidence>
<evidence type="ECO:0000313" key="2">
    <source>
        <dbReference type="Proteomes" id="UP000250163"/>
    </source>
</evidence>
<name>A0A330LMQ8_9GAMM</name>
<gene>
    <name evidence="1" type="ORF">MORIYA_0660</name>
</gene>